<organism evidence="1 2">
    <name type="scientific">Aristolochia fimbriata</name>
    <name type="common">White veined hardy Dutchman's pipe vine</name>
    <dbReference type="NCBI Taxonomy" id="158543"/>
    <lineage>
        <taxon>Eukaryota</taxon>
        <taxon>Viridiplantae</taxon>
        <taxon>Streptophyta</taxon>
        <taxon>Embryophyta</taxon>
        <taxon>Tracheophyta</taxon>
        <taxon>Spermatophyta</taxon>
        <taxon>Magnoliopsida</taxon>
        <taxon>Magnoliidae</taxon>
        <taxon>Piperales</taxon>
        <taxon>Aristolochiaceae</taxon>
        <taxon>Aristolochia</taxon>
    </lineage>
</organism>
<reference evidence="1 2" key="1">
    <citation type="submission" date="2021-07" db="EMBL/GenBank/DDBJ databases">
        <title>The Aristolochia fimbriata genome: insights into angiosperm evolution, floral development and chemical biosynthesis.</title>
        <authorList>
            <person name="Jiao Y."/>
        </authorList>
    </citation>
    <scope>NUCLEOTIDE SEQUENCE [LARGE SCALE GENOMIC DNA]</scope>
    <source>
        <strain evidence="1">IBCAS-2021</strain>
        <tissue evidence="1">Leaf</tissue>
    </source>
</reference>
<protein>
    <submittedName>
        <fullName evidence="1">Uncharacterized protein</fullName>
    </submittedName>
</protein>
<keyword evidence="2" id="KW-1185">Reference proteome</keyword>
<dbReference type="AlphaFoldDB" id="A0AAV7E0I6"/>
<comment type="caution">
    <text evidence="1">The sequence shown here is derived from an EMBL/GenBank/DDBJ whole genome shotgun (WGS) entry which is preliminary data.</text>
</comment>
<proteinExistence type="predicted"/>
<gene>
    <name evidence="1" type="ORF">H6P81_017992</name>
</gene>
<evidence type="ECO:0000313" key="2">
    <source>
        <dbReference type="Proteomes" id="UP000825729"/>
    </source>
</evidence>
<accession>A0AAV7E0I6</accession>
<sequence>MRRRGQDWRSFKEAAQEVGYIPDYLFLLQTILQTDSQEAVNFALVISPMEGGGLLTTTQSHISSLR</sequence>
<dbReference type="Proteomes" id="UP000825729">
    <property type="component" value="Unassembled WGS sequence"/>
</dbReference>
<name>A0AAV7E0I6_ARIFI</name>
<evidence type="ECO:0000313" key="1">
    <source>
        <dbReference type="EMBL" id="KAG9442138.1"/>
    </source>
</evidence>
<dbReference type="EMBL" id="JAINDJ010000007">
    <property type="protein sequence ID" value="KAG9442138.1"/>
    <property type="molecule type" value="Genomic_DNA"/>
</dbReference>